<dbReference type="EMBL" id="JAOCQI010000002">
    <property type="protein sequence ID" value="MCT7312406.1"/>
    <property type="molecule type" value="Genomic_DNA"/>
</dbReference>
<dbReference type="Pfam" id="PF17278">
    <property type="entry name" value="DUF5343"/>
    <property type="match status" value="1"/>
</dbReference>
<feature type="compositionally biased region" description="Low complexity" evidence="1">
    <location>
        <begin position="160"/>
        <end position="173"/>
    </location>
</feature>
<organism evidence="2 3">
    <name type="scientific">Ralstonia mojiangensis</name>
    <dbReference type="NCBI Taxonomy" id="2953895"/>
    <lineage>
        <taxon>Bacteria</taxon>
        <taxon>Pseudomonadati</taxon>
        <taxon>Pseudomonadota</taxon>
        <taxon>Betaproteobacteria</taxon>
        <taxon>Burkholderiales</taxon>
        <taxon>Burkholderiaceae</taxon>
        <taxon>Ralstonia</taxon>
    </lineage>
</organism>
<keyword evidence="3" id="KW-1185">Reference proteome</keyword>
<name>A0ABT2LAM9_9RALS</name>
<feature type="region of interest" description="Disordered" evidence="1">
    <location>
        <begin position="142"/>
        <end position="196"/>
    </location>
</feature>
<protein>
    <submittedName>
        <fullName evidence="2">DUF5343 domain-containing protein</fullName>
    </submittedName>
</protein>
<dbReference type="InterPro" id="IPR035235">
    <property type="entry name" value="DUF5343"/>
</dbReference>
<proteinExistence type="predicted"/>
<dbReference type="RefSeq" id="WP_260784911.1">
    <property type="nucleotide sequence ID" value="NZ_JAOCQI010000002.1"/>
</dbReference>
<accession>A0ABT2LAM9</accession>
<evidence type="ECO:0000313" key="2">
    <source>
        <dbReference type="EMBL" id="MCT7312406.1"/>
    </source>
</evidence>
<gene>
    <name evidence="2" type="ORF">N5J06_15675</name>
</gene>
<sequence>MAEKHPYISGSAGILQIINQLRKSFPASVTSDTLKKLGIAPNNETYALNILKFIGVLDNENKKIPAAGAVFNMHNEQDFQEGFSKLVEKSYHELFDLHGQDAWSLDSNGLITFFRGHDGTSDIVGRRQANTFQTLARVCGKVADNSPVPNPTKIAKPPKKVASPAKKTASPKSDAAKDSGSGAGEPPSGQKKGGDVALTVRIEINLPPGGDQATYDAIFKSIRENLMNGNGI</sequence>
<evidence type="ECO:0000313" key="3">
    <source>
        <dbReference type="Proteomes" id="UP001164420"/>
    </source>
</evidence>
<dbReference type="Proteomes" id="UP001164420">
    <property type="component" value="Unassembled WGS sequence"/>
</dbReference>
<comment type="caution">
    <text evidence="2">The sequence shown here is derived from an EMBL/GenBank/DDBJ whole genome shotgun (WGS) entry which is preliminary data.</text>
</comment>
<evidence type="ECO:0000256" key="1">
    <source>
        <dbReference type="SAM" id="MobiDB-lite"/>
    </source>
</evidence>
<reference evidence="2 3" key="1">
    <citation type="journal article" date="2023" name="Front. Microbiol.">
        <title>Ralstonia chuxiongensis sp. nov., Ralstonia mojiangensis sp. nov., and Ralstonia soli sp. nov., isolated from tobacco fields, are three novel species in the family Burkholderiaceae.</title>
        <authorList>
            <person name="Lu C.H."/>
            <person name="Zhang Y.Y."/>
            <person name="Jiang N."/>
            <person name="Chen W."/>
            <person name="Shao X."/>
            <person name="Zhao Z.M."/>
            <person name="Lu W.L."/>
            <person name="Hu X."/>
            <person name="Xi Y.X."/>
            <person name="Zou S.Y."/>
            <person name="Wei Q.J."/>
            <person name="Lin Z.L."/>
            <person name="Gong L."/>
            <person name="Gai X.T."/>
            <person name="Zhang L.Q."/>
            <person name="Li J.Y."/>
            <person name="Jin Y."/>
            <person name="Xia Z.Y."/>
        </authorList>
    </citation>
    <scope>NUCLEOTIDE SEQUENCE [LARGE SCALE GENOMIC DNA]</scope>
    <source>
        <strain evidence="2 3">22TCJT01-1</strain>
    </source>
</reference>